<accession>A0A0B1ZIM9</accession>
<dbReference type="AlphaFoldDB" id="A0A0B1ZIM9"/>
<dbReference type="RefSeq" id="WP_039289852.1">
    <property type="nucleotide sequence ID" value="NZ_JTDI01000008.1"/>
</dbReference>
<dbReference type="EMBL" id="JTDI01000008">
    <property type="protein sequence ID" value="KHK89182.1"/>
    <property type="molecule type" value="Genomic_DNA"/>
</dbReference>
<proteinExistence type="predicted"/>
<evidence type="ECO:0000313" key="2">
    <source>
        <dbReference type="Proteomes" id="UP000031057"/>
    </source>
</evidence>
<organism evidence="1 2">
    <name type="scientific">Novosphingobium malaysiense</name>
    <dbReference type="NCBI Taxonomy" id="1348853"/>
    <lineage>
        <taxon>Bacteria</taxon>
        <taxon>Pseudomonadati</taxon>
        <taxon>Pseudomonadota</taxon>
        <taxon>Alphaproteobacteria</taxon>
        <taxon>Sphingomonadales</taxon>
        <taxon>Sphingomonadaceae</taxon>
        <taxon>Novosphingobium</taxon>
    </lineage>
</organism>
<dbReference type="OrthoDB" id="7053758at2"/>
<evidence type="ECO:0008006" key="3">
    <source>
        <dbReference type="Google" id="ProtNLM"/>
    </source>
</evidence>
<name>A0A0B1ZIM9_9SPHN</name>
<comment type="caution">
    <text evidence="1">The sequence shown here is derived from an EMBL/GenBank/DDBJ whole genome shotgun (WGS) entry which is preliminary data.</text>
</comment>
<dbReference type="Proteomes" id="UP000031057">
    <property type="component" value="Unassembled WGS sequence"/>
</dbReference>
<protein>
    <recommendedName>
        <fullName evidence="3">DUF1214 domain-containing protein</fullName>
    </recommendedName>
</protein>
<sequence>MSNPLANPDQFAAEADVRAILASDAIEAAVAIVGNRFRLAYGTDVLDGAEPHFEAAMREFVTNYAFKAAASESAHPRFVRDFMPAYDWHGTHVPGARMGGDNPDNCYRLAGIAHGGHYRVTARPVGPVPANTSFTLVGNFGTSDTIQTIETAQIVCEADGSFVLTIDGTPADGRDNHLTTAPRAKFLFVRESFENWATETSYDLSIDRLDPVDAAPLTRAEMAERAAFRAVEDVPLYYWFHRLFSGLERNTIRLPSPAGSVGGLVTQAGVQGWFTLADDEVVLVRANTAGAAYVAFQCTDWWFRSIDAHERSSSLTRQQCQPDPDGTLSAVIAPRDPGVVNWLDTGGLATSLFLARWQGLPSTPVDGGPTITARLLNRRDLPQDFLARQAIDDAGRAALLAERKSAWSRRIEI</sequence>
<reference evidence="1 2" key="1">
    <citation type="submission" date="2014-10" db="EMBL/GenBank/DDBJ databases">
        <title>Genome sequence of Novosphingobium malaysiense MUSC 273(T).</title>
        <authorList>
            <person name="Lee L.-H."/>
        </authorList>
    </citation>
    <scope>NUCLEOTIDE SEQUENCE [LARGE SCALE GENOMIC DNA]</scope>
    <source>
        <strain evidence="1 2">MUSC 273</strain>
    </source>
</reference>
<evidence type="ECO:0000313" key="1">
    <source>
        <dbReference type="EMBL" id="KHK89182.1"/>
    </source>
</evidence>
<dbReference type="STRING" id="1348853.LK12_21925"/>
<gene>
    <name evidence="1" type="ORF">LK12_21925</name>
</gene>
<keyword evidence="2" id="KW-1185">Reference proteome</keyword>